<evidence type="ECO:0000313" key="2">
    <source>
        <dbReference type="EMBL" id="ELY87286.1"/>
    </source>
</evidence>
<feature type="region of interest" description="Disordered" evidence="1">
    <location>
        <begin position="134"/>
        <end position="155"/>
    </location>
</feature>
<sequence>MDEHEGAVGTAATPTATDEDHHPTQIEFADGPIIAEFVHCDTVRVTGSASELILSLFWWDENGQIGTISEPVGSVDGERDISATDEFGEFAYGPIVTGLECFTGDGPVVPGAGAVDITNPTVDACIAAVRSEYDEPEELEAPAIDRSSSAVGTSE</sequence>
<dbReference type="AlphaFoldDB" id="L9ZMJ6"/>
<evidence type="ECO:0000313" key="3">
    <source>
        <dbReference type="Proteomes" id="UP000011519"/>
    </source>
</evidence>
<feature type="compositionally biased region" description="Polar residues" evidence="1">
    <location>
        <begin position="146"/>
        <end position="155"/>
    </location>
</feature>
<comment type="caution">
    <text evidence="2">The sequence shown here is derived from an EMBL/GenBank/DDBJ whole genome shotgun (WGS) entry which is preliminary data.</text>
</comment>
<evidence type="ECO:0000256" key="1">
    <source>
        <dbReference type="SAM" id="MobiDB-lite"/>
    </source>
</evidence>
<dbReference type="OrthoDB" id="187482at2157"/>
<organism evidence="2 3">
    <name type="scientific">Natrialba hulunbeirensis JCM 10989</name>
    <dbReference type="NCBI Taxonomy" id="1227493"/>
    <lineage>
        <taxon>Archaea</taxon>
        <taxon>Methanobacteriati</taxon>
        <taxon>Methanobacteriota</taxon>
        <taxon>Stenosarchaea group</taxon>
        <taxon>Halobacteria</taxon>
        <taxon>Halobacteriales</taxon>
        <taxon>Natrialbaceae</taxon>
        <taxon>Natrialba</taxon>
    </lineage>
</organism>
<dbReference type="Proteomes" id="UP000011519">
    <property type="component" value="Unassembled WGS sequence"/>
</dbReference>
<name>L9ZMJ6_9EURY</name>
<accession>L9ZMJ6</accession>
<dbReference type="PATRIC" id="fig|1227493.4.peg.3698"/>
<feature type="compositionally biased region" description="Low complexity" evidence="1">
    <location>
        <begin position="7"/>
        <end position="16"/>
    </location>
</feature>
<gene>
    <name evidence="2" type="ORF">C483_18383</name>
</gene>
<proteinExistence type="predicted"/>
<reference evidence="2 3" key="1">
    <citation type="journal article" date="2014" name="PLoS Genet.">
        <title>Phylogenetically driven sequencing of extremely halophilic archaea reveals strategies for static and dynamic osmo-response.</title>
        <authorList>
            <person name="Becker E.A."/>
            <person name="Seitzer P.M."/>
            <person name="Tritt A."/>
            <person name="Larsen D."/>
            <person name="Krusor M."/>
            <person name="Yao A.I."/>
            <person name="Wu D."/>
            <person name="Madern D."/>
            <person name="Eisen J.A."/>
            <person name="Darling A.E."/>
            <person name="Facciotti M.T."/>
        </authorList>
    </citation>
    <scope>NUCLEOTIDE SEQUENCE [LARGE SCALE GENOMIC DNA]</scope>
    <source>
        <strain evidence="2 3">JCM 10989</strain>
    </source>
</reference>
<protein>
    <submittedName>
        <fullName evidence="2">Uncharacterized protein</fullName>
    </submittedName>
</protein>
<dbReference type="EMBL" id="AOIM01000042">
    <property type="protein sequence ID" value="ELY87286.1"/>
    <property type="molecule type" value="Genomic_DNA"/>
</dbReference>
<dbReference type="RefSeq" id="WP_006654803.1">
    <property type="nucleotide sequence ID" value="NZ_AOIM01000042.1"/>
</dbReference>
<feature type="region of interest" description="Disordered" evidence="1">
    <location>
        <begin position="1"/>
        <end position="23"/>
    </location>
</feature>
<keyword evidence="3" id="KW-1185">Reference proteome</keyword>